<dbReference type="PROSITE" id="PS50850">
    <property type="entry name" value="MFS"/>
    <property type="match status" value="1"/>
</dbReference>
<feature type="transmembrane region" description="Helical" evidence="5">
    <location>
        <begin position="263"/>
        <end position="285"/>
    </location>
</feature>
<evidence type="ECO:0000256" key="4">
    <source>
        <dbReference type="ARBA" id="ARBA00023136"/>
    </source>
</evidence>
<dbReference type="InterPro" id="IPR020846">
    <property type="entry name" value="MFS_dom"/>
</dbReference>
<dbReference type="Pfam" id="PF13347">
    <property type="entry name" value="MFS_2"/>
    <property type="match status" value="1"/>
</dbReference>
<feature type="transmembrane region" description="Helical" evidence="5">
    <location>
        <begin position="107"/>
        <end position="135"/>
    </location>
</feature>
<feature type="transmembrane region" description="Helical" evidence="5">
    <location>
        <begin position="36"/>
        <end position="62"/>
    </location>
</feature>
<keyword evidence="2 5" id="KW-0812">Transmembrane</keyword>
<keyword evidence="3 5" id="KW-1133">Transmembrane helix</keyword>
<feature type="transmembrane region" description="Helical" evidence="5">
    <location>
        <begin position="182"/>
        <end position="204"/>
    </location>
</feature>
<feature type="transmembrane region" description="Helical" evidence="5">
    <location>
        <begin position="234"/>
        <end position="257"/>
    </location>
</feature>
<gene>
    <name evidence="7" type="ORF">WG900_07485</name>
</gene>
<comment type="caution">
    <text evidence="7">The sequence shown here is derived from an EMBL/GenBank/DDBJ whole genome shotgun (WGS) entry which is preliminary data.</text>
</comment>
<comment type="similarity">
    <text evidence="1">Belongs to the sodium:galactoside symporter (TC 2.A.2) family.</text>
</comment>
<feature type="domain" description="Major facilitator superfamily (MFS) profile" evidence="6">
    <location>
        <begin position="1"/>
        <end position="443"/>
    </location>
</feature>
<feature type="transmembrane region" description="Helical" evidence="5">
    <location>
        <begin position="384"/>
        <end position="402"/>
    </location>
</feature>
<feature type="transmembrane region" description="Helical" evidence="5">
    <location>
        <begin position="335"/>
        <end position="355"/>
    </location>
</feature>
<dbReference type="RefSeq" id="WP_339966015.1">
    <property type="nucleotide sequence ID" value="NZ_JBBHJY010000003.1"/>
</dbReference>
<keyword evidence="4 5" id="KW-0472">Membrane</keyword>
<dbReference type="Proteomes" id="UP001379235">
    <property type="component" value="Unassembled WGS sequence"/>
</dbReference>
<feature type="transmembrane region" description="Helical" evidence="5">
    <location>
        <begin position="83"/>
        <end position="101"/>
    </location>
</feature>
<accession>A0ABU8S7A2</accession>
<evidence type="ECO:0000256" key="3">
    <source>
        <dbReference type="ARBA" id="ARBA00022989"/>
    </source>
</evidence>
<protein>
    <submittedName>
        <fullName evidence="7">MFS transporter</fullName>
    </submittedName>
</protein>
<dbReference type="InterPro" id="IPR039672">
    <property type="entry name" value="MFS_2"/>
</dbReference>
<dbReference type="InterPro" id="IPR036259">
    <property type="entry name" value="MFS_trans_sf"/>
</dbReference>
<dbReference type="Gene3D" id="1.20.1250.20">
    <property type="entry name" value="MFS general substrate transporter like domains"/>
    <property type="match status" value="1"/>
</dbReference>
<keyword evidence="8" id="KW-1185">Reference proteome</keyword>
<evidence type="ECO:0000313" key="7">
    <source>
        <dbReference type="EMBL" id="MEJ6009757.1"/>
    </source>
</evidence>
<reference evidence="7 8" key="1">
    <citation type="submission" date="2024-03" db="EMBL/GenBank/DDBJ databases">
        <authorList>
            <person name="Jo J.-H."/>
        </authorList>
    </citation>
    <scope>NUCLEOTIDE SEQUENCE [LARGE SCALE GENOMIC DNA]</scope>
    <source>
        <strain evidence="7 8">AS3R-12</strain>
    </source>
</reference>
<evidence type="ECO:0000256" key="2">
    <source>
        <dbReference type="ARBA" id="ARBA00022692"/>
    </source>
</evidence>
<organism evidence="7 8">
    <name type="scientific">Novosphingobium aquae</name>
    <dbReference type="NCBI Taxonomy" id="3133435"/>
    <lineage>
        <taxon>Bacteria</taxon>
        <taxon>Pseudomonadati</taxon>
        <taxon>Pseudomonadota</taxon>
        <taxon>Alphaproteobacteria</taxon>
        <taxon>Sphingomonadales</taxon>
        <taxon>Sphingomonadaceae</taxon>
        <taxon>Novosphingobium</taxon>
    </lineage>
</organism>
<name>A0ABU8S7A2_9SPHN</name>
<evidence type="ECO:0000256" key="5">
    <source>
        <dbReference type="SAM" id="Phobius"/>
    </source>
</evidence>
<dbReference type="EMBL" id="JBBHJY010000003">
    <property type="protein sequence ID" value="MEJ6009757.1"/>
    <property type="molecule type" value="Genomic_DNA"/>
</dbReference>
<feature type="transmembrane region" description="Helical" evidence="5">
    <location>
        <begin position="422"/>
        <end position="442"/>
    </location>
</feature>
<feature type="transmembrane region" description="Helical" evidence="5">
    <location>
        <begin position="156"/>
        <end position="176"/>
    </location>
</feature>
<dbReference type="SUPFAM" id="SSF103473">
    <property type="entry name" value="MFS general substrate transporter"/>
    <property type="match status" value="1"/>
</dbReference>
<proteinExistence type="inferred from homology"/>
<feature type="transmembrane region" description="Helical" evidence="5">
    <location>
        <begin position="297"/>
        <end position="315"/>
    </location>
</feature>
<evidence type="ECO:0000256" key="1">
    <source>
        <dbReference type="ARBA" id="ARBA00009617"/>
    </source>
</evidence>
<dbReference type="PANTHER" id="PTHR11328:SF24">
    <property type="entry name" value="MAJOR FACILITATOR SUPERFAMILY (MFS) PROFILE DOMAIN-CONTAINING PROTEIN"/>
    <property type="match status" value="1"/>
</dbReference>
<dbReference type="PANTHER" id="PTHR11328">
    <property type="entry name" value="MAJOR FACILITATOR SUPERFAMILY DOMAIN-CONTAINING PROTEIN"/>
    <property type="match status" value="1"/>
</dbReference>
<evidence type="ECO:0000313" key="8">
    <source>
        <dbReference type="Proteomes" id="UP001379235"/>
    </source>
</evidence>
<evidence type="ECO:0000259" key="6">
    <source>
        <dbReference type="PROSITE" id="PS50850"/>
    </source>
</evidence>
<sequence>MGTTDTAVPTRVALAYGTGQLGAQIFRDTPAVLLPLFMTTMLGVAPWIAGLVVLVPKLWLIACDPLMGAWSDRVKPSRGRTPFLLAGAVLTSLTFVALFWHTGYSSAAMAAAVTCALFFVGSTAFSMFSVPYLAIGSELSPDPHQRTRVMMYRLNFMTIGVVVGVGAAQPLMAAFGGGAAGWRAMGLVFGLLCIGTMLITAIGLKGVQLIEGEAAPGNFLSQLKQVGQNTPFRVLLTAHFIQSVGQASSYTVIAFIYLYAVQAVWIILPFVLVMSVVAIASQPVWVAMSRRFGKERCYVAAMLGWTLVTASWFFVKPADDVIFAGLGTQHILVLVRAMVIGVFNASFIMLALSMLTDTIAYERDRTGSANEGVFSGIFSAAEKLAFALGPVIAGVVMSVYGFKESTGGMVEQTPEAIRGIVLLYSLVPVATQLTALAVFSRYRLPKSA</sequence>